<dbReference type="InterPro" id="IPR016166">
    <property type="entry name" value="FAD-bd_PCMH"/>
</dbReference>
<evidence type="ECO:0000256" key="3">
    <source>
        <dbReference type="ARBA" id="ARBA00022630"/>
    </source>
</evidence>
<dbReference type="InterPro" id="IPR016169">
    <property type="entry name" value="FAD-bd_PCMH_sub2"/>
</dbReference>
<dbReference type="InterPro" id="IPR050416">
    <property type="entry name" value="FAD-linked_Oxidoreductase"/>
</dbReference>
<evidence type="ECO:0000256" key="2">
    <source>
        <dbReference type="ARBA" id="ARBA00005466"/>
    </source>
</evidence>
<proteinExistence type="inferred from homology"/>
<evidence type="ECO:0000259" key="7">
    <source>
        <dbReference type="PROSITE" id="PS51387"/>
    </source>
</evidence>
<dbReference type="Proteomes" id="UP000799429">
    <property type="component" value="Unassembled WGS sequence"/>
</dbReference>
<keyword evidence="3" id="KW-0285">Flavoprotein</keyword>
<keyword evidence="6" id="KW-0732">Signal</keyword>
<comment type="similarity">
    <text evidence="2">Belongs to the oxygen-dependent FAD-linked oxidoreductase family.</text>
</comment>
<evidence type="ECO:0000256" key="4">
    <source>
        <dbReference type="ARBA" id="ARBA00022827"/>
    </source>
</evidence>
<dbReference type="GO" id="GO:0071949">
    <property type="term" value="F:FAD binding"/>
    <property type="evidence" value="ECO:0007669"/>
    <property type="project" value="InterPro"/>
</dbReference>
<dbReference type="InterPro" id="IPR006094">
    <property type="entry name" value="Oxid_FAD_bind_N"/>
</dbReference>
<dbReference type="PROSITE" id="PS51387">
    <property type="entry name" value="FAD_PCMH"/>
    <property type="match status" value="1"/>
</dbReference>
<protein>
    <submittedName>
        <fullName evidence="8">Glucooligosaccharide oxidase</fullName>
    </submittedName>
</protein>
<evidence type="ECO:0000256" key="6">
    <source>
        <dbReference type="SAM" id="SignalP"/>
    </source>
</evidence>
<dbReference type="EMBL" id="MU006094">
    <property type="protein sequence ID" value="KAF2839642.1"/>
    <property type="molecule type" value="Genomic_DNA"/>
</dbReference>
<feature type="chain" id="PRO_5040336882" evidence="6">
    <location>
        <begin position="21"/>
        <end position="496"/>
    </location>
</feature>
<dbReference type="SUPFAM" id="SSF56176">
    <property type="entry name" value="FAD-binding/transporter-associated domain-like"/>
    <property type="match status" value="1"/>
</dbReference>
<evidence type="ECO:0000313" key="8">
    <source>
        <dbReference type="EMBL" id="KAF2839642.1"/>
    </source>
</evidence>
<evidence type="ECO:0000256" key="5">
    <source>
        <dbReference type="ARBA" id="ARBA00023002"/>
    </source>
</evidence>
<reference evidence="8" key="1">
    <citation type="journal article" date="2020" name="Stud. Mycol.">
        <title>101 Dothideomycetes genomes: a test case for predicting lifestyles and emergence of pathogens.</title>
        <authorList>
            <person name="Haridas S."/>
            <person name="Albert R."/>
            <person name="Binder M."/>
            <person name="Bloem J."/>
            <person name="Labutti K."/>
            <person name="Salamov A."/>
            <person name="Andreopoulos B."/>
            <person name="Baker S."/>
            <person name="Barry K."/>
            <person name="Bills G."/>
            <person name="Bluhm B."/>
            <person name="Cannon C."/>
            <person name="Castanera R."/>
            <person name="Culley D."/>
            <person name="Daum C."/>
            <person name="Ezra D."/>
            <person name="Gonzalez J."/>
            <person name="Henrissat B."/>
            <person name="Kuo A."/>
            <person name="Liang C."/>
            <person name="Lipzen A."/>
            <person name="Lutzoni F."/>
            <person name="Magnuson J."/>
            <person name="Mondo S."/>
            <person name="Nolan M."/>
            <person name="Ohm R."/>
            <person name="Pangilinan J."/>
            <person name="Park H.-J."/>
            <person name="Ramirez L."/>
            <person name="Alfaro M."/>
            <person name="Sun H."/>
            <person name="Tritt A."/>
            <person name="Yoshinaga Y."/>
            <person name="Zwiers L.-H."/>
            <person name="Turgeon B."/>
            <person name="Goodwin S."/>
            <person name="Spatafora J."/>
            <person name="Crous P."/>
            <person name="Grigoriev I."/>
        </authorList>
    </citation>
    <scope>NUCLEOTIDE SEQUENCE</scope>
    <source>
        <strain evidence="8">CBS 101060</strain>
    </source>
</reference>
<dbReference type="GO" id="GO:0016491">
    <property type="term" value="F:oxidoreductase activity"/>
    <property type="evidence" value="ECO:0007669"/>
    <property type="project" value="UniProtKB-KW"/>
</dbReference>
<evidence type="ECO:0000313" key="9">
    <source>
        <dbReference type="Proteomes" id="UP000799429"/>
    </source>
</evidence>
<feature type="signal peptide" evidence="6">
    <location>
        <begin position="1"/>
        <end position="20"/>
    </location>
</feature>
<dbReference type="Pfam" id="PF08031">
    <property type="entry name" value="BBE"/>
    <property type="match status" value="1"/>
</dbReference>
<keyword evidence="9" id="KW-1185">Reference proteome</keyword>
<organism evidence="8 9">
    <name type="scientific">Patellaria atrata CBS 101060</name>
    <dbReference type="NCBI Taxonomy" id="1346257"/>
    <lineage>
        <taxon>Eukaryota</taxon>
        <taxon>Fungi</taxon>
        <taxon>Dikarya</taxon>
        <taxon>Ascomycota</taxon>
        <taxon>Pezizomycotina</taxon>
        <taxon>Dothideomycetes</taxon>
        <taxon>Dothideomycetes incertae sedis</taxon>
        <taxon>Patellariales</taxon>
        <taxon>Patellariaceae</taxon>
        <taxon>Patellaria</taxon>
    </lineage>
</organism>
<feature type="domain" description="FAD-binding PCMH-type" evidence="7">
    <location>
        <begin position="60"/>
        <end position="233"/>
    </location>
</feature>
<accession>A0A9P4SBP5</accession>
<keyword evidence="5" id="KW-0560">Oxidoreductase</keyword>
<name>A0A9P4SBP5_9PEZI</name>
<gene>
    <name evidence="8" type="ORF">M501DRAFT_1015737</name>
</gene>
<dbReference type="OrthoDB" id="415825at2759"/>
<dbReference type="PANTHER" id="PTHR42973:SF39">
    <property type="entry name" value="FAD-BINDING PCMH-TYPE DOMAIN-CONTAINING PROTEIN"/>
    <property type="match status" value="1"/>
</dbReference>
<comment type="cofactor">
    <cofactor evidence="1">
        <name>FAD</name>
        <dbReference type="ChEBI" id="CHEBI:57692"/>
    </cofactor>
</comment>
<sequence>MWNFIQKPVTVLLAATVVTGSPQNLRRGAIHDCLSAAEIPQEIPGTDNWTQAIKPYNIRLPFTPVALAVPETVQHVQDAVTCGRELGITISARSGGHSYASHSLGGEDGHLVIDLKLFHDIKLDPETGIAQVGPGARLGNTALALWEQGKKAISHGTCPGVGVGGHVLHGGYGFSSHTRGLALDNLVAADVVLADGSFVTASANENCDLFWALRGAGASFGIVTKFHFQTFDAPEQIIIYSHDLKWQTKDAAITGFKALQDYTNIQPTEMNTRLLIASGYFVLSGVYYGTQEGYEAAIAPLLEKVGTPTNSSVQNLAWIDSLRANAQEPLEMPLDYDYHSNFFAKSLMTRWVTDEAVEKFVDYWYDIANSSSILWFAIIDLHGGVNSAITKVPHNATSYAHRSATLKYEFNSLVFPGETYPENGIPFLNDFVGTITETMKNETIGMYVNYADPTLTAEQAHKVYWLDHYERLAEIKEALDPGKLFENPQAILSPET</sequence>
<keyword evidence="4" id="KW-0274">FAD</keyword>
<dbReference type="PANTHER" id="PTHR42973">
    <property type="entry name" value="BINDING OXIDOREDUCTASE, PUTATIVE (AFU_ORTHOLOGUE AFUA_1G17690)-RELATED"/>
    <property type="match status" value="1"/>
</dbReference>
<dbReference type="Gene3D" id="3.30.465.10">
    <property type="match status" value="1"/>
</dbReference>
<dbReference type="Pfam" id="PF01565">
    <property type="entry name" value="FAD_binding_4"/>
    <property type="match status" value="1"/>
</dbReference>
<evidence type="ECO:0000256" key="1">
    <source>
        <dbReference type="ARBA" id="ARBA00001974"/>
    </source>
</evidence>
<dbReference type="Gene3D" id="3.40.462.20">
    <property type="match status" value="1"/>
</dbReference>
<dbReference type="InterPro" id="IPR012951">
    <property type="entry name" value="BBE"/>
</dbReference>
<dbReference type="AlphaFoldDB" id="A0A9P4SBP5"/>
<comment type="caution">
    <text evidence="8">The sequence shown here is derived from an EMBL/GenBank/DDBJ whole genome shotgun (WGS) entry which is preliminary data.</text>
</comment>
<dbReference type="InterPro" id="IPR036318">
    <property type="entry name" value="FAD-bd_PCMH-like_sf"/>
</dbReference>